<evidence type="ECO:0000259" key="2">
    <source>
        <dbReference type="Pfam" id="PF00120"/>
    </source>
</evidence>
<dbReference type="InterPro" id="IPR008146">
    <property type="entry name" value="Gln_synth_cat_dom"/>
</dbReference>
<dbReference type="GO" id="GO:0004356">
    <property type="term" value="F:glutamine synthetase activity"/>
    <property type="evidence" value="ECO:0007669"/>
    <property type="project" value="UniProtKB-EC"/>
</dbReference>
<dbReference type="PANTHER" id="PTHR43407">
    <property type="entry name" value="GLUTAMINE SYNTHETASE"/>
    <property type="match status" value="1"/>
</dbReference>
<accession>A0A160TQ49</accession>
<dbReference type="GO" id="GO:0005737">
    <property type="term" value="C:cytoplasm"/>
    <property type="evidence" value="ECO:0007669"/>
    <property type="project" value="TreeGrafter"/>
</dbReference>
<gene>
    <name evidence="3" type="ORF">MGWOODY_XGa165</name>
</gene>
<name>A0A160TQ49_9ZZZZ</name>
<evidence type="ECO:0000313" key="3">
    <source>
        <dbReference type="EMBL" id="CUS49712.1"/>
    </source>
</evidence>
<dbReference type="EC" id="6.3.1.2" evidence="3"/>
<dbReference type="InterPro" id="IPR014746">
    <property type="entry name" value="Gln_synth/guanido_kin_cat_dom"/>
</dbReference>
<dbReference type="Pfam" id="PF00120">
    <property type="entry name" value="Gln-synt_C"/>
    <property type="match status" value="1"/>
</dbReference>
<organism evidence="3">
    <name type="scientific">hydrothermal vent metagenome</name>
    <dbReference type="NCBI Taxonomy" id="652676"/>
    <lineage>
        <taxon>unclassified sequences</taxon>
        <taxon>metagenomes</taxon>
        <taxon>ecological metagenomes</taxon>
    </lineage>
</organism>
<dbReference type="SUPFAM" id="SSF55931">
    <property type="entry name" value="Glutamine synthetase/guanido kinase"/>
    <property type="match status" value="1"/>
</dbReference>
<feature type="domain" description="GS catalytic" evidence="2">
    <location>
        <begin position="2"/>
        <end position="98"/>
    </location>
</feature>
<dbReference type="AlphaFoldDB" id="A0A160TQ49"/>
<comment type="similarity">
    <text evidence="1">Belongs to the glutamine synthetase family.</text>
</comment>
<dbReference type="GO" id="GO:0016020">
    <property type="term" value="C:membrane"/>
    <property type="evidence" value="ECO:0007669"/>
    <property type="project" value="TreeGrafter"/>
</dbReference>
<protein>
    <submittedName>
        <fullName evidence="3">Glutamine synthetase type I</fullName>
        <ecNumber evidence="3">6.3.1.2</ecNumber>
    </submittedName>
</protein>
<reference evidence="3" key="1">
    <citation type="submission" date="2015-10" db="EMBL/GenBank/DDBJ databases">
        <authorList>
            <person name="Gilbert D.G."/>
        </authorList>
    </citation>
    <scope>NUCLEOTIDE SEQUENCE</scope>
</reference>
<proteinExistence type="inferred from homology"/>
<keyword evidence="3" id="KW-0436">Ligase</keyword>
<dbReference type="Gene3D" id="3.30.590.10">
    <property type="entry name" value="Glutamine synthetase/guanido kinase, catalytic domain"/>
    <property type="match status" value="1"/>
</dbReference>
<dbReference type="PANTHER" id="PTHR43407:SF1">
    <property type="entry name" value="LENGSIN"/>
    <property type="match status" value="1"/>
</dbReference>
<evidence type="ECO:0000256" key="1">
    <source>
        <dbReference type="ARBA" id="ARBA00009897"/>
    </source>
</evidence>
<dbReference type="EMBL" id="CZRL01000003">
    <property type="protein sequence ID" value="CUS49712.1"/>
    <property type="molecule type" value="Genomic_DNA"/>
</dbReference>
<sequence length="103" mass="11926">MVNPYLMGSALLKAFDDGIDNDLDPGEAEERNIYEAIDAGKEVKKLPMSLGEALEALDNDEVIKSSMPGEMYRVFEHYKRDEWERFMHTTTEWDMETYLDCLP</sequence>